<proteinExistence type="predicted"/>
<dbReference type="PROSITE" id="PS51352">
    <property type="entry name" value="THIOREDOXIN_2"/>
    <property type="match status" value="1"/>
</dbReference>
<keyword evidence="2" id="KW-0413">Isomerase</keyword>
<dbReference type="Pfam" id="PF08534">
    <property type="entry name" value="Redoxin"/>
    <property type="match status" value="1"/>
</dbReference>
<dbReference type="Gene3D" id="3.40.30.10">
    <property type="entry name" value="Glutaredoxin"/>
    <property type="match status" value="1"/>
</dbReference>
<comment type="caution">
    <text evidence="2">The sequence shown here is derived from an EMBL/GenBank/DDBJ whole genome shotgun (WGS) entry which is preliminary data.</text>
</comment>
<organism evidence="2 3">
    <name type="scientific">Phenylobacterium koreense</name>
    <dbReference type="NCBI Taxonomy" id="266125"/>
    <lineage>
        <taxon>Bacteria</taxon>
        <taxon>Pseudomonadati</taxon>
        <taxon>Pseudomonadota</taxon>
        <taxon>Alphaproteobacteria</taxon>
        <taxon>Caulobacterales</taxon>
        <taxon>Caulobacteraceae</taxon>
        <taxon>Phenylobacterium</taxon>
    </lineage>
</organism>
<dbReference type="InterPro" id="IPR041017">
    <property type="entry name" value="Thioredoxin_10"/>
</dbReference>
<feature type="domain" description="Thioredoxin" evidence="1">
    <location>
        <begin position="37"/>
        <end position="184"/>
    </location>
</feature>
<dbReference type="InterPro" id="IPR036249">
    <property type="entry name" value="Thioredoxin-like_sf"/>
</dbReference>
<dbReference type="Pfam" id="PF17991">
    <property type="entry name" value="Thioredoxin_10"/>
    <property type="match status" value="1"/>
</dbReference>
<protein>
    <submittedName>
        <fullName evidence="2">Thiol-disulfide isomerase/thioredoxin</fullName>
    </submittedName>
</protein>
<dbReference type="Gene3D" id="2.60.120.260">
    <property type="entry name" value="Galactose-binding domain-like"/>
    <property type="match status" value="1"/>
</dbReference>
<dbReference type="SUPFAM" id="SSF52833">
    <property type="entry name" value="Thioredoxin-like"/>
    <property type="match status" value="1"/>
</dbReference>
<evidence type="ECO:0000259" key="1">
    <source>
        <dbReference type="PROSITE" id="PS51352"/>
    </source>
</evidence>
<reference evidence="2 3" key="1">
    <citation type="submission" date="2024-06" db="EMBL/GenBank/DDBJ databases">
        <title>Genomic Encyclopedia of Type Strains, Phase IV (KMG-IV): sequencing the most valuable type-strain genomes for metagenomic binning, comparative biology and taxonomic classification.</title>
        <authorList>
            <person name="Goeker M."/>
        </authorList>
    </citation>
    <scope>NUCLEOTIDE SEQUENCE [LARGE SCALE GENOMIC DNA]</scope>
    <source>
        <strain evidence="2 3">DSM 17809</strain>
    </source>
</reference>
<keyword evidence="3" id="KW-1185">Reference proteome</keyword>
<dbReference type="PANTHER" id="PTHR46388:SF2">
    <property type="entry name" value="NHL REPEAT-CONTAINING PROTEIN 2"/>
    <property type="match status" value="1"/>
</dbReference>
<gene>
    <name evidence="2" type="ORF">ABID41_001829</name>
</gene>
<sequence length="358" mass="38887">MNPSPSRRDWLKNAIGLAPLALGASLLAPPVRHAAGLSLTPTSPLNALNKASGWLNGPPVEPGDLRGKVVLLVVWTYSCVNSLRVLPYLRAWQERYGGRGLAVIGVHSPEFGFEKDAGNVSRALRELDVGFPVALDSRWRVWEALDNNAWPAFYFIGADGRVRGRAIGEGGYDRSERLIQALLSDVDGRPAPDQMTPVVGLGPEAAPDFANLRTPETYLGYDKAPAFPGGIHQDERRLYRTAPPMRVGGWSLTGLWTVGAESALSAAPGASIAYRFHARDLHMVLAPAADGRPARYRIRIDGEPPGEDHGVDADAAGLGVVTSPRMYQFVRQRRPITDRTFEIEFLDAGARAFVFTFG</sequence>
<evidence type="ECO:0000313" key="3">
    <source>
        <dbReference type="Proteomes" id="UP001549110"/>
    </source>
</evidence>
<dbReference type="GO" id="GO:0016853">
    <property type="term" value="F:isomerase activity"/>
    <property type="evidence" value="ECO:0007669"/>
    <property type="project" value="UniProtKB-KW"/>
</dbReference>
<name>A0ABV2EI70_9CAUL</name>
<dbReference type="InterPro" id="IPR013740">
    <property type="entry name" value="Redoxin"/>
</dbReference>
<dbReference type="PANTHER" id="PTHR46388">
    <property type="entry name" value="NHL REPEAT-CONTAINING PROTEIN 2"/>
    <property type="match status" value="1"/>
</dbReference>
<dbReference type="InterPro" id="IPR006311">
    <property type="entry name" value="TAT_signal"/>
</dbReference>
<dbReference type="InterPro" id="IPR013766">
    <property type="entry name" value="Thioredoxin_domain"/>
</dbReference>
<dbReference type="RefSeq" id="WP_331927907.1">
    <property type="nucleotide sequence ID" value="NZ_JBEPLU010000001.1"/>
</dbReference>
<dbReference type="EMBL" id="JBEPLU010000001">
    <property type="protein sequence ID" value="MET3526734.1"/>
    <property type="molecule type" value="Genomic_DNA"/>
</dbReference>
<dbReference type="Proteomes" id="UP001549110">
    <property type="component" value="Unassembled WGS sequence"/>
</dbReference>
<dbReference type="PROSITE" id="PS51318">
    <property type="entry name" value="TAT"/>
    <property type="match status" value="1"/>
</dbReference>
<evidence type="ECO:0000313" key="2">
    <source>
        <dbReference type="EMBL" id="MET3526734.1"/>
    </source>
</evidence>
<accession>A0ABV2EI70</accession>